<dbReference type="InterPro" id="IPR036864">
    <property type="entry name" value="Zn2-C6_fun-type_DNA-bd_sf"/>
</dbReference>
<proteinExistence type="predicted"/>
<dbReference type="PANTHER" id="PTHR47655:SF4">
    <property type="entry name" value="ZN(II)2CYS6 TRANSCRIPTION FACTOR (EUROFUNG)"/>
    <property type="match status" value="1"/>
</dbReference>
<dbReference type="Gene3D" id="4.10.240.10">
    <property type="entry name" value="Zn(2)-C6 fungal-type DNA-binding domain"/>
    <property type="match status" value="1"/>
</dbReference>
<dbReference type="OMA" id="LCPKSHI"/>
<evidence type="ECO:0000256" key="5">
    <source>
        <dbReference type="SAM" id="MobiDB-lite"/>
    </source>
</evidence>
<dbReference type="EMBL" id="BN001308">
    <property type="protein sequence ID" value="CBF88692.1"/>
    <property type="molecule type" value="Genomic_DNA"/>
</dbReference>
<evidence type="ECO:0000259" key="6">
    <source>
        <dbReference type="PROSITE" id="PS50048"/>
    </source>
</evidence>
<dbReference type="InParanoid" id="Q5BF45"/>
<feature type="compositionally biased region" description="Polar residues" evidence="5">
    <location>
        <begin position="186"/>
        <end position="195"/>
    </location>
</feature>
<name>Q5BF45_EMENI</name>
<organism evidence="7 8">
    <name type="scientific">Emericella nidulans (strain FGSC A4 / ATCC 38163 / CBS 112.46 / NRRL 194 / M139)</name>
    <name type="common">Aspergillus nidulans</name>
    <dbReference type="NCBI Taxonomy" id="227321"/>
    <lineage>
        <taxon>Eukaryota</taxon>
        <taxon>Fungi</taxon>
        <taxon>Dikarya</taxon>
        <taxon>Ascomycota</taxon>
        <taxon>Pezizomycotina</taxon>
        <taxon>Eurotiomycetes</taxon>
        <taxon>Eurotiomycetidae</taxon>
        <taxon>Eurotiales</taxon>
        <taxon>Aspergillaceae</taxon>
        <taxon>Aspergillus</taxon>
        <taxon>Aspergillus subgen. Nidulantes</taxon>
    </lineage>
</organism>
<dbReference type="InterPro" id="IPR001138">
    <property type="entry name" value="Zn2Cys6_DnaBD"/>
</dbReference>
<keyword evidence="1" id="KW-0805">Transcription regulation</keyword>
<keyword evidence="3" id="KW-0804">Transcription</keyword>
<reference evidence="8" key="1">
    <citation type="journal article" date="2005" name="Nature">
        <title>Sequencing of Aspergillus nidulans and comparative analysis with A. fumigatus and A. oryzae.</title>
        <authorList>
            <person name="Galagan J.E."/>
            <person name="Calvo S.E."/>
            <person name="Cuomo C."/>
            <person name="Ma L.J."/>
            <person name="Wortman J.R."/>
            <person name="Batzoglou S."/>
            <person name="Lee S.I."/>
            <person name="Basturkmen M."/>
            <person name="Spevak C.C."/>
            <person name="Clutterbuck J."/>
            <person name="Kapitonov V."/>
            <person name="Jurka J."/>
            <person name="Scazzocchio C."/>
            <person name="Farman M."/>
            <person name="Butler J."/>
            <person name="Purcell S."/>
            <person name="Harris S."/>
            <person name="Braus G.H."/>
            <person name="Draht O."/>
            <person name="Busch S."/>
            <person name="D'Enfert C."/>
            <person name="Bouchier C."/>
            <person name="Goldman G.H."/>
            <person name="Bell-Pedersen D."/>
            <person name="Griffiths-Jones S."/>
            <person name="Doonan J.H."/>
            <person name="Yu J."/>
            <person name="Vienken K."/>
            <person name="Pain A."/>
            <person name="Freitag M."/>
            <person name="Selker E.U."/>
            <person name="Archer D.B."/>
            <person name="Penalva M.A."/>
            <person name="Oakley B.R."/>
            <person name="Momany M."/>
            <person name="Tanaka T."/>
            <person name="Kumagai T."/>
            <person name="Asai K."/>
            <person name="Machida M."/>
            <person name="Nierman W.C."/>
            <person name="Denning D.W."/>
            <person name="Caddick M."/>
            <person name="Hynes M."/>
            <person name="Paoletti M."/>
            <person name="Fischer R."/>
            <person name="Miller B."/>
            <person name="Dyer P."/>
            <person name="Sachs M.S."/>
            <person name="Osmani S.A."/>
            <person name="Birren B.W."/>
        </authorList>
    </citation>
    <scope>NUCLEOTIDE SEQUENCE [LARGE SCALE GENOMIC DNA]</scope>
    <source>
        <strain evidence="8">FGSC A4 / ATCC 38163 / CBS 112.46 / NRRL 194 / M139</strain>
    </source>
</reference>
<dbReference type="eggNOG" id="ENOG502S8N8">
    <property type="taxonomic scope" value="Eukaryota"/>
</dbReference>
<feature type="domain" description="Zn(2)-C6 fungal-type" evidence="6">
    <location>
        <begin position="62"/>
        <end position="91"/>
    </location>
</feature>
<evidence type="ECO:0000256" key="2">
    <source>
        <dbReference type="ARBA" id="ARBA00023125"/>
    </source>
</evidence>
<sequence>MIFLGDWQPKLRPKSHIAGFPDAIYDFSTVSSLSQLESRIASSEEKHDQRVFRVKRKHVLKACDRCRVKKTKCDGKQPCNRCSSYNHPCLFRERKATQTKVYSRGFVEMLESHHSLVIKALQRLYKLCASKEGFPGEPLVETSDGYPLTHAILDRLGLIKQAEDSSQEARSEETEDLHYLRMLSGSTDCSATTDPSPEPVTPSDPVPRPTSPIQLSPVEHDPIKWEFQSIQPQTVRPEPPAYHGYPQTEYRAATLPPSILDIPALATESKCATVGPVAGLAQPYLYCCSPQSTDNRLPAVTTGPAVLSSVSAAGIPLDLVEDYGLHIPEHQPIYQLPSQSAWAYPCE</sequence>
<dbReference type="KEGG" id="ani:ANIA_00835"/>
<keyword evidence="8" id="KW-1185">Reference proteome</keyword>
<evidence type="ECO:0000256" key="3">
    <source>
        <dbReference type="ARBA" id="ARBA00023163"/>
    </source>
</evidence>
<dbReference type="OrthoDB" id="4151048at2759"/>
<dbReference type="Proteomes" id="UP000000560">
    <property type="component" value="Chromosome VIII"/>
</dbReference>
<dbReference type="GO" id="GO:0000981">
    <property type="term" value="F:DNA-binding transcription factor activity, RNA polymerase II-specific"/>
    <property type="evidence" value="ECO:0007669"/>
    <property type="project" value="InterPro"/>
</dbReference>
<dbReference type="PANTHER" id="PTHR47655">
    <property type="entry name" value="QUINIC ACID UTILIZATION ACTIVATOR"/>
    <property type="match status" value="1"/>
</dbReference>
<accession>Q5BF45</accession>
<dbReference type="GeneID" id="2876609"/>
<dbReference type="STRING" id="227321.Q5BF45"/>
<reference evidence="8" key="2">
    <citation type="journal article" date="2009" name="Fungal Genet. Biol.">
        <title>The 2008 update of the Aspergillus nidulans genome annotation: a community effort.</title>
        <authorList>
            <person name="Wortman J.R."/>
            <person name="Gilsenan J.M."/>
            <person name="Joardar V."/>
            <person name="Deegan J."/>
            <person name="Clutterbuck J."/>
            <person name="Andersen M.R."/>
            <person name="Archer D."/>
            <person name="Bencina M."/>
            <person name="Braus G."/>
            <person name="Coutinho P."/>
            <person name="von Dohren H."/>
            <person name="Doonan J."/>
            <person name="Driessen A.J."/>
            <person name="Durek P."/>
            <person name="Espeso E."/>
            <person name="Fekete E."/>
            <person name="Flipphi M."/>
            <person name="Estrada C.G."/>
            <person name="Geysens S."/>
            <person name="Goldman G."/>
            <person name="de Groot P.W."/>
            <person name="Hansen K."/>
            <person name="Harris S.D."/>
            <person name="Heinekamp T."/>
            <person name="Helmstaedt K."/>
            <person name="Henrissat B."/>
            <person name="Hofmann G."/>
            <person name="Homan T."/>
            <person name="Horio T."/>
            <person name="Horiuchi H."/>
            <person name="James S."/>
            <person name="Jones M."/>
            <person name="Karaffa L."/>
            <person name="Karanyi Z."/>
            <person name="Kato M."/>
            <person name="Keller N."/>
            <person name="Kelly D.E."/>
            <person name="Kiel J.A."/>
            <person name="Kim J.M."/>
            <person name="van der Klei I.J."/>
            <person name="Klis F.M."/>
            <person name="Kovalchuk A."/>
            <person name="Krasevec N."/>
            <person name="Kubicek C.P."/>
            <person name="Liu B."/>
            <person name="Maccabe A."/>
            <person name="Meyer V."/>
            <person name="Mirabito P."/>
            <person name="Miskei M."/>
            <person name="Mos M."/>
            <person name="Mullins J."/>
            <person name="Nelson D.R."/>
            <person name="Nielsen J."/>
            <person name="Oakley B.R."/>
            <person name="Osmani S.A."/>
            <person name="Pakula T."/>
            <person name="Paszewski A."/>
            <person name="Paulsen I."/>
            <person name="Pilsyk S."/>
            <person name="Pocsi I."/>
            <person name="Punt P.J."/>
            <person name="Ram A.F."/>
            <person name="Ren Q."/>
            <person name="Robellet X."/>
            <person name="Robson G."/>
            <person name="Seiboth B."/>
            <person name="van Solingen P."/>
            <person name="Specht T."/>
            <person name="Sun J."/>
            <person name="Taheri-Talesh N."/>
            <person name="Takeshita N."/>
            <person name="Ussery D."/>
            <person name="vanKuyk P.A."/>
            <person name="Visser H."/>
            <person name="van de Vondervoort P.J."/>
            <person name="de Vries R.P."/>
            <person name="Walton J."/>
            <person name="Xiang X."/>
            <person name="Xiong Y."/>
            <person name="Zeng A.P."/>
            <person name="Brandt B.W."/>
            <person name="Cornell M.J."/>
            <person name="van den Hondel C.A."/>
            <person name="Visser J."/>
            <person name="Oliver S.G."/>
            <person name="Turner G."/>
        </authorList>
    </citation>
    <scope>GENOME REANNOTATION</scope>
    <source>
        <strain evidence="8">FGSC A4 / ATCC 38163 / CBS 112.46 / NRRL 194 / M139</strain>
    </source>
</reference>
<dbReference type="Pfam" id="PF00172">
    <property type="entry name" value="Zn_clus"/>
    <property type="match status" value="1"/>
</dbReference>
<dbReference type="InterPro" id="IPR052783">
    <property type="entry name" value="Metabolic/Drug-Res_Regulator"/>
</dbReference>
<gene>
    <name evidence="7" type="ORF">ANIA_00835</name>
</gene>
<dbReference type="PROSITE" id="PS50048">
    <property type="entry name" value="ZN2_CY6_FUNGAL_2"/>
    <property type="match status" value="1"/>
</dbReference>
<evidence type="ECO:0000313" key="8">
    <source>
        <dbReference type="Proteomes" id="UP000000560"/>
    </source>
</evidence>
<dbReference type="PROSITE" id="PS00463">
    <property type="entry name" value="ZN2_CY6_FUNGAL_1"/>
    <property type="match status" value="1"/>
</dbReference>
<accession>C8VQE0</accession>
<dbReference type="SUPFAM" id="SSF57701">
    <property type="entry name" value="Zn2/Cys6 DNA-binding domain"/>
    <property type="match status" value="1"/>
</dbReference>
<feature type="compositionally biased region" description="Pro residues" evidence="5">
    <location>
        <begin position="196"/>
        <end position="210"/>
    </location>
</feature>
<dbReference type="GO" id="GO:0008270">
    <property type="term" value="F:zinc ion binding"/>
    <property type="evidence" value="ECO:0007669"/>
    <property type="project" value="InterPro"/>
</dbReference>
<keyword evidence="2" id="KW-0238">DNA-binding</keyword>
<dbReference type="AlphaFoldDB" id="Q5BF45"/>
<evidence type="ECO:0000256" key="1">
    <source>
        <dbReference type="ARBA" id="ARBA00023015"/>
    </source>
</evidence>
<evidence type="ECO:0000256" key="4">
    <source>
        <dbReference type="ARBA" id="ARBA00023242"/>
    </source>
</evidence>
<dbReference type="RefSeq" id="XP_658439.1">
    <property type="nucleotide sequence ID" value="XM_653347.1"/>
</dbReference>
<protein>
    <submittedName>
        <fullName evidence="7">Zn(II)2Cys6 transcription factor (Eurofung)</fullName>
    </submittedName>
</protein>
<dbReference type="CDD" id="cd00067">
    <property type="entry name" value="GAL4"/>
    <property type="match status" value="1"/>
</dbReference>
<dbReference type="GO" id="GO:0003677">
    <property type="term" value="F:DNA binding"/>
    <property type="evidence" value="ECO:0007669"/>
    <property type="project" value="UniProtKB-KW"/>
</dbReference>
<dbReference type="SMART" id="SM00066">
    <property type="entry name" value="GAL4"/>
    <property type="match status" value="1"/>
</dbReference>
<dbReference type="HOGENOM" id="CLU_058651_0_0_1"/>
<feature type="region of interest" description="Disordered" evidence="5">
    <location>
        <begin position="186"/>
        <end position="213"/>
    </location>
</feature>
<evidence type="ECO:0000313" key="7">
    <source>
        <dbReference type="EMBL" id="CBF88692.1"/>
    </source>
</evidence>
<keyword evidence="4" id="KW-0539">Nucleus</keyword>